<keyword evidence="1" id="KW-0479">Metal-binding</keyword>
<proteinExistence type="predicted"/>
<evidence type="ECO:0000256" key="3">
    <source>
        <dbReference type="SAM" id="MobiDB-lite"/>
    </source>
</evidence>
<dbReference type="Gene3D" id="3.30.70.360">
    <property type="match status" value="1"/>
</dbReference>
<dbReference type="SUPFAM" id="SSF55031">
    <property type="entry name" value="Bacterial exopeptidase dimerisation domain"/>
    <property type="match status" value="1"/>
</dbReference>
<dbReference type="Proteomes" id="UP000377595">
    <property type="component" value="Unassembled WGS sequence"/>
</dbReference>
<dbReference type="PANTHER" id="PTHR43808">
    <property type="entry name" value="ACETYLORNITHINE DEACETYLASE"/>
    <property type="match status" value="1"/>
</dbReference>
<dbReference type="GO" id="GO:0046872">
    <property type="term" value="F:metal ion binding"/>
    <property type="evidence" value="ECO:0007669"/>
    <property type="project" value="UniProtKB-KW"/>
</dbReference>
<evidence type="ECO:0000256" key="2">
    <source>
        <dbReference type="ARBA" id="ARBA00022801"/>
    </source>
</evidence>
<dbReference type="PANTHER" id="PTHR43808:SF32">
    <property type="entry name" value="ARGE_DAPE-RELATED DEACYLASE"/>
    <property type="match status" value="1"/>
</dbReference>
<keyword evidence="2" id="KW-0378">Hydrolase</keyword>
<feature type="domain" description="Peptidase M20 dimerisation" evidence="4">
    <location>
        <begin position="216"/>
        <end position="322"/>
    </location>
</feature>
<gene>
    <name evidence="5" type="ORF">Aple_064770</name>
</gene>
<comment type="caution">
    <text evidence="5">The sequence shown here is derived from an EMBL/GenBank/DDBJ whole genome shotgun (WGS) entry which is preliminary data.</text>
</comment>
<name>A0A5M3XYY9_9ACTN</name>
<dbReference type="InterPro" id="IPR036264">
    <property type="entry name" value="Bact_exopeptidase_dim_dom"/>
</dbReference>
<dbReference type="Pfam" id="PF07687">
    <property type="entry name" value="M20_dimer"/>
    <property type="match status" value="1"/>
</dbReference>
<dbReference type="Pfam" id="PF01546">
    <property type="entry name" value="Peptidase_M20"/>
    <property type="match status" value="1"/>
</dbReference>
<keyword evidence="6" id="KW-1185">Reference proteome</keyword>
<evidence type="ECO:0000259" key="4">
    <source>
        <dbReference type="Pfam" id="PF07687"/>
    </source>
</evidence>
<reference evidence="5 6" key="1">
    <citation type="submission" date="2019-10" db="EMBL/GenBank/DDBJ databases">
        <title>Whole genome shotgun sequence of Acrocarpospora pleiomorpha NBRC 16267.</title>
        <authorList>
            <person name="Ichikawa N."/>
            <person name="Kimura A."/>
            <person name="Kitahashi Y."/>
            <person name="Komaki H."/>
            <person name="Oguchi A."/>
        </authorList>
    </citation>
    <scope>NUCLEOTIDE SEQUENCE [LARGE SCALE GENOMIC DNA]</scope>
    <source>
        <strain evidence="5 6">NBRC 16267</strain>
    </source>
</reference>
<dbReference type="InterPro" id="IPR011650">
    <property type="entry name" value="Peptidase_M20_dimer"/>
</dbReference>
<protein>
    <recommendedName>
        <fullName evidence="4">Peptidase M20 dimerisation domain-containing protein</fullName>
    </recommendedName>
</protein>
<accession>A0A5M3XYY9</accession>
<dbReference type="GO" id="GO:0016787">
    <property type="term" value="F:hydrolase activity"/>
    <property type="evidence" value="ECO:0007669"/>
    <property type="project" value="UniProtKB-KW"/>
</dbReference>
<dbReference type="EMBL" id="BLAF01000042">
    <property type="protein sequence ID" value="GES23578.1"/>
    <property type="molecule type" value="Genomic_DNA"/>
</dbReference>
<dbReference type="Gene3D" id="3.40.630.10">
    <property type="entry name" value="Zn peptidases"/>
    <property type="match status" value="1"/>
</dbReference>
<dbReference type="SUPFAM" id="SSF53187">
    <property type="entry name" value="Zn-dependent exopeptidases"/>
    <property type="match status" value="1"/>
</dbReference>
<dbReference type="AlphaFoldDB" id="A0A5M3XYY9"/>
<evidence type="ECO:0000256" key="1">
    <source>
        <dbReference type="ARBA" id="ARBA00022723"/>
    </source>
</evidence>
<organism evidence="5 6">
    <name type="scientific">Acrocarpospora pleiomorpha</name>
    <dbReference type="NCBI Taxonomy" id="90975"/>
    <lineage>
        <taxon>Bacteria</taxon>
        <taxon>Bacillati</taxon>
        <taxon>Actinomycetota</taxon>
        <taxon>Actinomycetes</taxon>
        <taxon>Streptosporangiales</taxon>
        <taxon>Streptosporangiaceae</taxon>
        <taxon>Acrocarpospora</taxon>
    </lineage>
</organism>
<dbReference type="InterPro" id="IPR002933">
    <property type="entry name" value="Peptidase_M20"/>
</dbReference>
<evidence type="ECO:0000313" key="6">
    <source>
        <dbReference type="Proteomes" id="UP000377595"/>
    </source>
</evidence>
<feature type="region of interest" description="Disordered" evidence="3">
    <location>
        <begin position="1"/>
        <end position="33"/>
    </location>
</feature>
<dbReference type="InterPro" id="IPR050072">
    <property type="entry name" value="Peptidase_M20A"/>
</dbReference>
<sequence length="425" mass="44124">MTRKDGRGLATTFEGKPRMGAADSGTDASEPAQEALDAAGRDQPAVVKLTRELVQIPSRGGIDPYEPILEHMAAWLADHDLPYRPLTGPSGSTVALTCEVVGAGPGPCYVLDACLDTAPFGDEDTWRFPPTSGEVSGGWLHGRGSSDSKAGAAIFAHIVARLRQSADQWRGTVVLLFDVDEHTGSFGGAKAYFEGSASRIDGVMIGYPGLDHVVTGGRGVLRVRASVHGVAGHSGARTTSPSAIAKAAELVSLLHAAPVPGSAGPDFPLSAKLTVTAISGGEGYSTVPDLCTFNVDVRLTPAFDDQAALNLLRSVVADLDAQWADTRPTHLEVTTRWPAFALPKEAPLRSALLAAAGAFGVNAAPKVAGPSNIGNYLAGLGIPATAGFGVDYRGLHATDEQIRLDSIPPVQATYHQALLTLLNTA</sequence>
<evidence type="ECO:0000313" key="5">
    <source>
        <dbReference type="EMBL" id="GES23578.1"/>
    </source>
</evidence>